<dbReference type="AlphaFoldDB" id="A0A1N6FF40"/>
<dbReference type="SUPFAM" id="SSF52402">
    <property type="entry name" value="Adenine nucleotide alpha hydrolases-like"/>
    <property type="match status" value="1"/>
</dbReference>
<dbReference type="OrthoDB" id="9807403at2"/>
<evidence type="ECO:0000256" key="6">
    <source>
        <dbReference type="ARBA" id="ARBA00022840"/>
    </source>
</evidence>
<dbReference type="PANTHER" id="PTHR43033:SF1">
    <property type="entry name" value="TRNA(ILE)-LYSIDINE SYNTHASE-RELATED"/>
    <property type="match status" value="1"/>
</dbReference>
<protein>
    <recommendedName>
        <fullName evidence="8">tRNA(Ile)-lysidine synthase</fullName>
        <ecNumber evidence="8">6.3.4.19</ecNumber>
    </recommendedName>
    <alternativeName>
        <fullName evidence="8">tRNA(Ile)-2-lysyl-cytidine synthase</fullName>
    </alternativeName>
    <alternativeName>
        <fullName evidence="8">tRNA(Ile)-lysidine synthetase</fullName>
    </alternativeName>
</protein>
<evidence type="ECO:0000256" key="2">
    <source>
        <dbReference type="ARBA" id="ARBA00022490"/>
    </source>
</evidence>
<evidence type="ECO:0000256" key="7">
    <source>
        <dbReference type="ARBA" id="ARBA00048539"/>
    </source>
</evidence>
<name>A0A1N6FF40_9LACT</name>
<evidence type="ECO:0000256" key="8">
    <source>
        <dbReference type="HAMAP-Rule" id="MF_01161"/>
    </source>
</evidence>
<dbReference type="Gene3D" id="3.40.50.620">
    <property type="entry name" value="HUPs"/>
    <property type="match status" value="1"/>
</dbReference>
<keyword evidence="5 8" id="KW-0547">Nucleotide-binding</keyword>
<dbReference type="Pfam" id="PF11734">
    <property type="entry name" value="TilS_C"/>
    <property type="match status" value="1"/>
</dbReference>
<accession>A0A1N6FF40</accession>
<comment type="catalytic activity">
    <reaction evidence="7 8">
        <text>cytidine(34) in tRNA(Ile2) + L-lysine + ATP = lysidine(34) in tRNA(Ile2) + AMP + diphosphate + H(+)</text>
        <dbReference type="Rhea" id="RHEA:43744"/>
        <dbReference type="Rhea" id="RHEA-COMP:10625"/>
        <dbReference type="Rhea" id="RHEA-COMP:10670"/>
        <dbReference type="ChEBI" id="CHEBI:15378"/>
        <dbReference type="ChEBI" id="CHEBI:30616"/>
        <dbReference type="ChEBI" id="CHEBI:32551"/>
        <dbReference type="ChEBI" id="CHEBI:33019"/>
        <dbReference type="ChEBI" id="CHEBI:82748"/>
        <dbReference type="ChEBI" id="CHEBI:83665"/>
        <dbReference type="ChEBI" id="CHEBI:456215"/>
        <dbReference type="EC" id="6.3.4.19"/>
    </reaction>
</comment>
<dbReference type="HAMAP" id="MF_01161">
    <property type="entry name" value="tRNA_Ile_lys_synt"/>
    <property type="match status" value="1"/>
</dbReference>
<evidence type="ECO:0000313" key="10">
    <source>
        <dbReference type="EMBL" id="SIN93824.1"/>
    </source>
</evidence>
<dbReference type="NCBIfam" id="TIGR02433">
    <property type="entry name" value="lysidine_TilS_C"/>
    <property type="match status" value="1"/>
</dbReference>
<dbReference type="InterPro" id="IPR012795">
    <property type="entry name" value="tRNA_Ile_lys_synt_N"/>
</dbReference>
<evidence type="ECO:0000256" key="4">
    <source>
        <dbReference type="ARBA" id="ARBA00022694"/>
    </source>
</evidence>
<dbReference type="SUPFAM" id="SSF56037">
    <property type="entry name" value="PheT/TilS domain"/>
    <property type="match status" value="1"/>
</dbReference>
<dbReference type="EMBL" id="FSRN01000001">
    <property type="protein sequence ID" value="SIN93824.1"/>
    <property type="molecule type" value="Genomic_DNA"/>
</dbReference>
<organism evidence="10 11">
    <name type="scientific">Carnobacterium alterfunditum</name>
    <dbReference type="NCBI Taxonomy" id="28230"/>
    <lineage>
        <taxon>Bacteria</taxon>
        <taxon>Bacillati</taxon>
        <taxon>Bacillota</taxon>
        <taxon>Bacilli</taxon>
        <taxon>Lactobacillales</taxon>
        <taxon>Carnobacteriaceae</taxon>
        <taxon>Carnobacterium</taxon>
    </lineage>
</organism>
<dbReference type="PANTHER" id="PTHR43033">
    <property type="entry name" value="TRNA(ILE)-LYSIDINE SYNTHASE-RELATED"/>
    <property type="match status" value="1"/>
</dbReference>
<dbReference type="GO" id="GO:0006400">
    <property type="term" value="P:tRNA modification"/>
    <property type="evidence" value="ECO:0007669"/>
    <property type="project" value="UniProtKB-UniRule"/>
</dbReference>
<keyword evidence="4 8" id="KW-0819">tRNA processing</keyword>
<dbReference type="InterPro" id="IPR012094">
    <property type="entry name" value="tRNA_Ile_lys_synt"/>
</dbReference>
<dbReference type="eggNOG" id="COG0037">
    <property type="taxonomic scope" value="Bacteria"/>
</dbReference>
<sequence length="468" mass="54820">MTMYASFLENCQNNLYWKPTDRLLLAVSGGVDSMVLLDLIQRLPEGIKPWFGIVHVNHQLRDVSIEEERFLSQYCKDKGIPFFLKRWSVKEHPAEGTEAAAREFRYGFFHEVLKEEQATHLLTGHHADDQMETILMRLVRGGQLESIAGIKKQRPFYGSLLTRPLLDYSKKSIYQYSRSRTLSFYEDETNKSLNYTRNRYRHQIAPLLKKENAKVLTHFSDFSSDLQDVITIAKKEIEEIASNTCFQRNPFCWELDVQQFLILEPAMKRQVMQFLFNKLFETETSDFGRKHQMQIISLLENDTPNSQLDLPGTWIGQRNYQKFYFLKEKGQHEESDKKITGTLSLHLEEWVTLPNGARIGLFQATKEIEVPNKTKQVIWLDPASVRLPLQVRNRRPGDRMTLKGLETGSKKIKDLFIDQKIPLHKREEAILVTDSKEEIIWLVEYKESRLSIVPETDKIHYILIYESK</sequence>
<comment type="domain">
    <text evidence="8">The N-terminal region contains the highly conserved SGGXDS motif, predicted to be a P-loop motif involved in ATP binding.</text>
</comment>
<evidence type="ECO:0000256" key="1">
    <source>
        <dbReference type="ARBA" id="ARBA00004496"/>
    </source>
</evidence>
<comment type="function">
    <text evidence="8">Ligates lysine onto the cytidine present at position 34 of the AUA codon-specific tRNA(Ile) that contains the anticodon CAU, in an ATP-dependent manner. Cytidine is converted to lysidine, thus changing the amino acid specificity of the tRNA from methionine to isoleucine.</text>
</comment>
<dbReference type="Proteomes" id="UP000184758">
    <property type="component" value="Unassembled WGS sequence"/>
</dbReference>
<dbReference type="RefSeq" id="WP_034549036.1">
    <property type="nucleotide sequence ID" value="NZ_FSRN01000001.1"/>
</dbReference>
<dbReference type="Gene3D" id="3.30.465.60">
    <property type="match status" value="1"/>
</dbReference>
<keyword evidence="2 8" id="KW-0963">Cytoplasm</keyword>
<dbReference type="SMART" id="SM00977">
    <property type="entry name" value="TilS_C"/>
    <property type="match status" value="1"/>
</dbReference>
<dbReference type="InterPro" id="IPR012796">
    <property type="entry name" value="Lysidine-tRNA-synth_C"/>
</dbReference>
<keyword evidence="6 8" id="KW-0067">ATP-binding</keyword>
<dbReference type="STRING" id="28230.SAMN05878443_0570"/>
<evidence type="ECO:0000256" key="3">
    <source>
        <dbReference type="ARBA" id="ARBA00022598"/>
    </source>
</evidence>
<feature type="binding site" evidence="8">
    <location>
        <begin position="28"/>
        <end position="33"/>
    </location>
    <ligand>
        <name>ATP</name>
        <dbReference type="ChEBI" id="CHEBI:30616"/>
    </ligand>
</feature>
<evidence type="ECO:0000313" key="11">
    <source>
        <dbReference type="Proteomes" id="UP000184758"/>
    </source>
</evidence>
<dbReference type="InterPro" id="IPR014729">
    <property type="entry name" value="Rossmann-like_a/b/a_fold"/>
</dbReference>
<comment type="similarity">
    <text evidence="8">Belongs to the tRNA(Ile)-lysidine synthase family.</text>
</comment>
<dbReference type="InterPro" id="IPR011063">
    <property type="entry name" value="TilS/TtcA_N"/>
</dbReference>
<keyword evidence="11" id="KW-1185">Reference proteome</keyword>
<reference evidence="11" key="1">
    <citation type="submission" date="2016-11" db="EMBL/GenBank/DDBJ databases">
        <authorList>
            <person name="Varghese N."/>
            <person name="Submissions S."/>
        </authorList>
    </citation>
    <scope>NUCLEOTIDE SEQUENCE [LARGE SCALE GENOMIC DNA]</scope>
    <source>
        <strain evidence="11">313</strain>
    </source>
</reference>
<dbReference type="GO" id="GO:0005524">
    <property type="term" value="F:ATP binding"/>
    <property type="evidence" value="ECO:0007669"/>
    <property type="project" value="UniProtKB-UniRule"/>
</dbReference>
<evidence type="ECO:0000256" key="5">
    <source>
        <dbReference type="ARBA" id="ARBA00022741"/>
    </source>
</evidence>
<feature type="domain" description="Lysidine-tRNA(Ile) synthetase C-terminal" evidence="9">
    <location>
        <begin position="389"/>
        <end position="465"/>
    </location>
</feature>
<evidence type="ECO:0000259" key="9">
    <source>
        <dbReference type="SMART" id="SM00977"/>
    </source>
</evidence>
<gene>
    <name evidence="8" type="primary">tilS</name>
    <name evidence="10" type="ORF">SAMN05878443_0570</name>
</gene>
<comment type="subcellular location">
    <subcellularLocation>
        <location evidence="1 8">Cytoplasm</location>
    </subcellularLocation>
</comment>
<dbReference type="GO" id="GO:0032267">
    <property type="term" value="F:tRNA(Ile)-lysidine synthase activity"/>
    <property type="evidence" value="ECO:0007669"/>
    <property type="project" value="UniProtKB-EC"/>
</dbReference>
<keyword evidence="3 8" id="KW-0436">Ligase</keyword>
<dbReference type="CDD" id="cd01992">
    <property type="entry name" value="TilS_N"/>
    <property type="match status" value="1"/>
</dbReference>
<proteinExistence type="inferred from homology"/>
<dbReference type="EC" id="6.3.4.19" evidence="8"/>
<dbReference type="Pfam" id="PF01171">
    <property type="entry name" value="ATP_bind_3"/>
    <property type="match status" value="1"/>
</dbReference>
<dbReference type="GO" id="GO:0005737">
    <property type="term" value="C:cytoplasm"/>
    <property type="evidence" value="ECO:0007669"/>
    <property type="project" value="UniProtKB-SubCell"/>
</dbReference>
<dbReference type="NCBIfam" id="TIGR02432">
    <property type="entry name" value="lysidine_TilS_N"/>
    <property type="match status" value="1"/>
</dbReference>